<dbReference type="InterPro" id="IPR015507">
    <property type="entry name" value="rRNA-MeTfrase_E"/>
</dbReference>
<comment type="function">
    <text evidence="9">Methylates the 2'-O-ribose of nucleotides at positions 32 and 34 of the tRNA anticodon loop of substrate tRNAs.</text>
</comment>
<keyword evidence="13" id="KW-1185">Reference proteome</keyword>
<dbReference type="GO" id="GO:0005737">
    <property type="term" value="C:cytoplasm"/>
    <property type="evidence" value="ECO:0007669"/>
    <property type="project" value="UniProtKB-SubCell"/>
</dbReference>
<sequence length="432" mass="48185">MGKPSKDKRDIYYRKAKEEGWRARSAFKLLQIDEKFEIFKDVTKAVDLCAAPGSWSQVLSRKLYLKEENLTPNSTSNSAIVPAQPNENVKIVAVDLQPMAALPGVTQLQGDITQYSTAQAIIQEFDGTQADLVVCDGAPDVTGMHSLDIYIQGQLLLSALHIAFNVLKLGGTFVAKIFRGKDSDLLVAQLQLFFEKVWIVKPRSSRNSSIEAFVVCKNYKPKEGFDPTQLTPYLDMKNKDFTSLTGINRIVIPFLVCGDASAYDSDATYCLNIEGEKPYEYHQPVQPPIAPPYAEFQTLNIADTKAKSQKTLSETTDNQPVASGSRDTPSTSKTTEAEIDTSLDSEFIVPDDRKISKFDFLFDMDDPGSTTKLRNIPPEKNSELQLAIERMMLCKSFGTAAEESADDVREQFRKMKADLGEYRECGCRRDSD</sequence>
<keyword evidence="6 9" id="KW-0949">S-adenosyl-L-methionine</keyword>
<comment type="subcellular location">
    <subcellularLocation>
        <location evidence="2 9">Cytoplasm</location>
    </subcellularLocation>
    <subcellularLocation>
        <location evidence="1">Nucleus</location>
    </subcellularLocation>
</comment>
<dbReference type="FunFam" id="3.40.50.150:FF:000040">
    <property type="entry name" value="Putative ribosomal RNA methyltransferase 1"/>
    <property type="match status" value="1"/>
</dbReference>
<dbReference type="GO" id="GO:0002128">
    <property type="term" value="P:tRNA nucleoside ribose methylation"/>
    <property type="evidence" value="ECO:0007669"/>
    <property type="project" value="UniProtKB-UniRule"/>
</dbReference>
<proteinExistence type="inferred from homology"/>
<dbReference type="HAMAP" id="MF_03162">
    <property type="entry name" value="RNA_methyltr_E_TRM7"/>
    <property type="match status" value="1"/>
</dbReference>
<evidence type="ECO:0000256" key="2">
    <source>
        <dbReference type="ARBA" id="ARBA00004496"/>
    </source>
</evidence>
<keyword evidence="7 9" id="KW-0819">tRNA processing</keyword>
<keyword evidence="4 9" id="KW-0489">Methyltransferase</keyword>
<dbReference type="EC" id="2.1.1.205" evidence="9"/>
<gene>
    <name evidence="12" type="ORF">QE152_g5353</name>
</gene>
<feature type="compositionally biased region" description="Polar residues" evidence="10">
    <location>
        <begin position="309"/>
        <end position="334"/>
    </location>
</feature>
<feature type="binding site" evidence="9">
    <location>
        <position position="136"/>
    </location>
    <ligand>
        <name>S-adenosyl-L-methionine</name>
        <dbReference type="ChEBI" id="CHEBI:59789"/>
    </ligand>
</feature>
<name>A0AAW1MNI8_POPJA</name>
<dbReference type="InterPro" id="IPR050082">
    <property type="entry name" value="RNA_methyltr_RlmE"/>
</dbReference>
<dbReference type="PANTHER" id="PTHR10920:SF12">
    <property type="entry name" value="TRNA (CYTIDINE(32)_GUANOSINE(34)-2'-O)-METHYLTRANSFERASE-RELATED"/>
    <property type="match status" value="1"/>
</dbReference>
<evidence type="ECO:0000256" key="10">
    <source>
        <dbReference type="SAM" id="MobiDB-lite"/>
    </source>
</evidence>
<evidence type="ECO:0000256" key="7">
    <source>
        <dbReference type="ARBA" id="ARBA00022694"/>
    </source>
</evidence>
<evidence type="ECO:0000256" key="1">
    <source>
        <dbReference type="ARBA" id="ARBA00004123"/>
    </source>
</evidence>
<feature type="binding site" evidence="9">
    <location>
        <position position="95"/>
    </location>
    <ligand>
        <name>S-adenosyl-L-methionine</name>
        <dbReference type="ChEBI" id="CHEBI:59789"/>
    </ligand>
</feature>
<feature type="region of interest" description="Disordered" evidence="10">
    <location>
        <begin position="307"/>
        <end position="337"/>
    </location>
</feature>
<organism evidence="12 13">
    <name type="scientific">Popillia japonica</name>
    <name type="common">Japanese beetle</name>
    <dbReference type="NCBI Taxonomy" id="7064"/>
    <lineage>
        <taxon>Eukaryota</taxon>
        <taxon>Metazoa</taxon>
        <taxon>Ecdysozoa</taxon>
        <taxon>Arthropoda</taxon>
        <taxon>Hexapoda</taxon>
        <taxon>Insecta</taxon>
        <taxon>Pterygota</taxon>
        <taxon>Neoptera</taxon>
        <taxon>Endopterygota</taxon>
        <taxon>Coleoptera</taxon>
        <taxon>Polyphaga</taxon>
        <taxon>Scarabaeiformia</taxon>
        <taxon>Scarabaeidae</taxon>
        <taxon>Rutelinae</taxon>
        <taxon>Popillia</taxon>
    </lineage>
</organism>
<dbReference type="Pfam" id="PF01728">
    <property type="entry name" value="FtsJ"/>
    <property type="match status" value="1"/>
</dbReference>
<keyword evidence="3 9" id="KW-0963">Cytoplasm</keyword>
<evidence type="ECO:0000256" key="5">
    <source>
        <dbReference type="ARBA" id="ARBA00022679"/>
    </source>
</evidence>
<dbReference type="EMBL" id="JASPKY010000031">
    <property type="protein sequence ID" value="KAK9747426.1"/>
    <property type="molecule type" value="Genomic_DNA"/>
</dbReference>
<accession>A0AAW1MNI8</accession>
<dbReference type="InterPro" id="IPR028590">
    <property type="entry name" value="RNA_methyltr_E_TRM7"/>
</dbReference>
<evidence type="ECO:0000256" key="3">
    <source>
        <dbReference type="ARBA" id="ARBA00022490"/>
    </source>
</evidence>
<evidence type="ECO:0000313" key="13">
    <source>
        <dbReference type="Proteomes" id="UP001458880"/>
    </source>
</evidence>
<dbReference type="Gene3D" id="3.40.50.150">
    <property type="entry name" value="Vaccinia Virus protein VP39"/>
    <property type="match status" value="1"/>
</dbReference>
<evidence type="ECO:0000259" key="11">
    <source>
        <dbReference type="Pfam" id="PF01728"/>
    </source>
</evidence>
<feature type="binding site" evidence="9">
    <location>
        <position position="55"/>
    </location>
    <ligand>
        <name>S-adenosyl-L-methionine</name>
        <dbReference type="ChEBI" id="CHEBI:59789"/>
    </ligand>
</feature>
<dbReference type="SUPFAM" id="SSF53335">
    <property type="entry name" value="S-adenosyl-L-methionine-dependent methyltransferases"/>
    <property type="match status" value="1"/>
</dbReference>
<evidence type="ECO:0000256" key="9">
    <source>
        <dbReference type="HAMAP-Rule" id="MF_03162"/>
    </source>
</evidence>
<feature type="binding site" evidence="9">
    <location>
        <position position="53"/>
    </location>
    <ligand>
        <name>S-adenosyl-L-methionine</name>
        <dbReference type="ChEBI" id="CHEBI:59789"/>
    </ligand>
</feature>
<feature type="active site" description="Proton acceptor" evidence="9">
    <location>
        <position position="176"/>
    </location>
</feature>
<dbReference type="InterPro" id="IPR002877">
    <property type="entry name" value="RNA_MeTrfase_FtsJ_dom"/>
</dbReference>
<evidence type="ECO:0000256" key="6">
    <source>
        <dbReference type="ARBA" id="ARBA00022691"/>
    </source>
</evidence>
<comment type="similarity">
    <text evidence="9">Belongs to the class I-like SAM-binding methyltransferase superfamily. RNA methyltransferase RlmE family. TRM7 subfamily.</text>
</comment>
<dbReference type="Proteomes" id="UP001458880">
    <property type="component" value="Unassembled WGS sequence"/>
</dbReference>
<dbReference type="GO" id="GO:0106340">
    <property type="term" value="F:tRNA (guanosine(34)-2'-O)-methyltransferase activity"/>
    <property type="evidence" value="ECO:0007669"/>
    <property type="project" value="UniProtKB-ARBA"/>
</dbReference>
<dbReference type="PANTHER" id="PTHR10920">
    <property type="entry name" value="RIBOSOMAL RNA METHYLTRANSFERASE"/>
    <property type="match status" value="1"/>
</dbReference>
<dbReference type="AlphaFoldDB" id="A0AAW1MNI8"/>
<keyword evidence="5 9" id="KW-0808">Transferase</keyword>
<feature type="binding site" evidence="9">
    <location>
        <position position="111"/>
    </location>
    <ligand>
        <name>S-adenosyl-L-methionine</name>
        <dbReference type="ChEBI" id="CHEBI:59789"/>
    </ligand>
</feature>
<feature type="domain" description="Ribosomal RNA methyltransferase FtsJ" evidence="11">
    <location>
        <begin position="21"/>
        <end position="219"/>
    </location>
</feature>
<comment type="caution">
    <text evidence="12">The sequence shown here is derived from an EMBL/GenBank/DDBJ whole genome shotgun (WGS) entry which is preliminary data.</text>
</comment>
<comment type="catalytic activity">
    <reaction evidence="8 9">
        <text>cytidine(32)/guanosine(34) in tRNA + 2 S-adenosyl-L-methionine = 2'-O-methylcytidine(32)/2'-O-methylguanosine(34) in tRNA + 2 S-adenosyl-L-homocysteine + 2 H(+)</text>
        <dbReference type="Rhea" id="RHEA:42396"/>
        <dbReference type="Rhea" id="RHEA-COMP:10246"/>
        <dbReference type="Rhea" id="RHEA-COMP:10247"/>
        <dbReference type="ChEBI" id="CHEBI:15378"/>
        <dbReference type="ChEBI" id="CHEBI:57856"/>
        <dbReference type="ChEBI" id="CHEBI:59789"/>
        <dbReference type="ChEBI" id="CHEBI:74269"/>
        <dbReference type="ChEBI" id="CHEBI:74445"/>
        <dbReference type="ChEBI" id="CHEBI:74495"/>
        <dbReference type="ChEBI" id="CHEBI:82748"/>
        <dbReference type="EC" id="2.1.1.205"/>
    </reaction>
</comment>
<reference evidence="12 13" key="1">
    <citation type="journal article" date="2024" name="BMC Genomics">
        <title>De novo assembly and annotation of Popillia japonica's genome with initial clues to its potential as an invasive pest.</title>
        <authorList>
            <person name="Cucini C."/>
            <person name="Boschi S."/>
            <person name="Funari R."/>
            <person name="Cardaioli E."/>
            <person name="Iannotti N."/>
            <person name="Marturano G."/>
            <person name="Paoli F."/>
            <person name="Bruttini M."/>
            <person name="Carapelli A."/>
            <person name="Frati F."/>
            <person name="Nardi F."/>
        </authorList>
    </citation>
    <scope>NUCLEOTIDE SEQUENCE [LARGE SCALE GENOMIC DNA]</scope>
    <source>
        <strain evidence="12">DMR45628</strain>
    </source>
</reference>
<dbReference type="GO" id="GO:0002181">
    <property type="term" value="P:cytoplasmic translation"/>
    <property type="evidence" value="ECO:0007669"/>
    <property type="project" value="UniProtKB-UniRule"/>
</dbReference>
<evidence type="ECO:0000256" key="8">
    <source>
        <dbReference type="ARBA" id="ARBA00048902"/>
    </source>
</evidence>
<evidence type="ECO:0000256" key="4">
    <source>
        <dbReference type="ARBA" id="ARBA00022603"/>
    </source>
</evidence>
<dbReference type="GO" id="GO:0005634">
    <property type="term" value="C:nucleus"/>
    <property type="evidence" value="ECO:0007669"/>
    <property type="project" value="UniProtKB-SubCell"/>
</dbReference>
<dbReference type="HAMAP" id="MF_01547">
    <property type="entry name" value="RNA_methyltr_E"/>
    <property type="match status" value="1"/>
</dbReference>
<dbReference type="InterPro" id="IPR029063">
    <property type="entry name" value="SAM-dependent_MTases_sf"/>
</dbReference>
<protein>
    <recommendedName>
        <fullName evidence="9">Putative tRNA (cytidine(32)/guanosine(34)-2'-O)-methyltransferase</fullName>
        <ecNumber evidence="9">2.1.1.205</ecNumber>
    </recommendedName>
    <alternativeName>
        <fullName evidence="9">2'-O-ribose RNA methyltransferase TRM7 homolog</fullName>
    </alternativeName>
</protein>
<evidence type="ECO:0000313" key="12">
    <source>
        <dbReference type="EMBL" id="KAK9747426.1"/>
    </source>
</evidence>